<keyword evidence="1" id="KW-0472">Membrane</keyword>
<proteinExistence type="predicted"/>
<organism evidence="2 3">
    <name type="scientific">Salix koriyanagi</name>
    <dbReference type="NCBI Taxonomy" id="2511006"/>
    <lineage>
        <taxon>Eukaryota</taxon>
        <taxon>Viridiplantae</taxon>
        <taxon>Streptophyta</taxon>
        <taxon>Embryophyta</taxon>
        <taxon>Tracheophyta</taxon>
        <taxon>Spermatophyta</taxon>
        <taxon>Magnoliopsida</taxon>
        <taxon>eudicotyledons</taxon>
        <taxon>Gunneridae</taxon>
        <taxon>Pentapetalae</taxon>
        <taxon>rosids</taxon>
        <taxon>fabids</taxon>
        <taxon>Malpighiales</taxon>
        <taxon>Salicaceae</taxon>
        <taxon>Saliceae</taxon>
        <taxon>Salix</taxon>
    </lineage>
</organism>
<gene>
    <name evidence="2" type="ORF">OIU74_009863</name>
</gene>
<evidence type="ECO:0000313" key="3">
    <source>
        <dbReference type="Proteomes" id="UP001151752"/>
    </source>
</evidence>
<keyword evidence="1" id="KW-1133">Transmembrane helix</keyword>
<feature type="transmembrane region" description="Helical" evidence="1">
    <location>
        <begin position="40"/>
        <end position="61"/>
    </location>
</feature>
<keyword evidence="3" id="KW-1185">Reference proteome</keyword>
<sequence>MQGGSTGYGLKYQARCVSDVKAGTDHTSSVVSEMKTRSKLFFILFCLLTILMNVMSGIVTWSRCTCLGFLQAGPNSYAKDCLRILKRSEISLLDGIWWVEGESFEAAAWKIP</sequence>
<evidence type="ECO:0000256" key="1">
    <source>
        <dbReference type="SAM" id="Phobius"/>
    </source>
</evidence>
<reference evidence="2" key="1">
    <citation type="submission" date="2022-11" db="EMBL/GenBank/DDBJ databases">
        <authorList>
            <person name="Hyden B.L."/>
            <person name="Feng K."/>
            <person name="Yates T."/>
            <person name="Jawdy S."/>
            <person name="Smart L.B."/>
            <person name="Muchero W."/>
        </authorList>
    </citation>
    <scope>NUCLEOTIDE SEQUENCE</scope>
    <source>
        <tissue evidence="2">Shoot tip</tissue>
    </source>
</reference>
<dbReference type="AlphaFoldDB" id="A0A9Q0QL01"/>
<dbReference type="Proteomes" id="UP001151752">
    <property type="component" value="Chromosome 2"/>
</dbReference>
<accession>A0A9Q0QL01</accession>
<name>A0A9Q0QL01_9ROSI</name>
<comment type="caution">
    <text evidence="2">The sequence shown here is derived from an EMBL/GenBank/DDBJ whole genome shotgun (WGS) entry which is preliminary data.</text>
</comment>
<dbReference type="EMBL" id="JAPFFM010000015">
    <property type="protein sequence ID" value="KAJ6708638.1"/>
    <property type="molecule type" value="Genomic_DNA"/>
</dbReference>
<protein>
    <submittedName>
        <fullName evidence="2">Uncharacterized protein</fullName>
    </submittedName>
</protein>
<keyword evidence="1" id="KW-0812">Transmembrane</keyword>
<reference evidence="2" key="2">
    <citation type="journal article" date="2023" name="Int. J. Mol. Sci.">
        <title>De Novo Assembly and Annotation of 11 Diverse Shrub Willow (Salix) Genomes Reveals Novel Gene Organization in Sex-Linked Regions.</title>
        <authorList>
            <person name="Hyden B."/>
            <person name="Feng K."/>
            <person name="Yates T.B."/>
            <person name="Jawdy S."/>
            <person name="Cereghino C."/>
            <person name="Smart L.B."/>
            <person name="Muchero W."/>
        </authorList>
    </citation>
    <scope>NUCLEOTIDE SEQUENCE</scope>
    <source>
        <tissue evidence="2">Shoot tip</tissue>
    </source>
</reference>
<evidence type="ECO:0000313" key="2">
    <source>
        <dbReference type="EMBL" id="KAJ6708638.1"/>
    </source>
</evidence>